<feature type="compositionally biased region" description="Basic residues" evidence="1">
    <location>
        <begin position="12"/>
        <end position="35"/>
    </location>
</feature>
<accession>A0AAX1X9W1</accession>
<protein>
    <submittedName>
        <fullName evidence="2">Uncharacterized protein</fullName>
    </submittedName>
</protein>
<evidence type="ECO:0000313" key="2">
    <source>
        <dbReference type="EMBL" id="RPA27196.1"/>
    </source>
</evidence>
<feature type="region of interest" description="Disordered" evidence="1">
    <location>
        <begin position="1"/>
        <end position="42"/>
    </location>
</feature>
<proteinExistence type="predicted"/>
<reference evidence="3" key="1">
    <citation type="submission" date="2018-10" db="EMBL/GenBank/DDBJ databases">
        <title>FDA dAtabase for Regulatory Grade micrObial Sequences (FDA-ARGOS): Supporting development and validation of Infectious Disease Dx tests.</title>
        <authorList>
            <person name="Minogue T."/>
            <person name="Wolcott M."/>
            <person name="Wasieloski L."/>
            <person name="Aguilar W."/>
            <person name="Moore D."/>
            <person name="Jaissle J."/>
            <person name="Tallon L."/>
            <person name="Sadzewicz L."/>
            <person name="Zhao X."/>
            <person name="Vavikolanu K."/>
            <person name="Mehta A."/>
            <person name="Aluvathingal J."/>
            <person name="Nadendla S."/>
            <person name="Yan Y."/>
            <person name="Sichtig H."/>
        </authorList>
    </citation>
    <scope>NUCLEOTIDE SEQUENCE [LARGE SCALE GENOMIC DNA]</scope>
    <source>
        <strain evidence="3">FDAARGOS_588</strain>
    </source>
</reference>
<dbReference type="EMBL" id="RKJW01000002">
    <property type="protein sequence ID" value="RPA27196.1"/>
    <property type="molecule type" value="Genomic_DNA"/>
</dbReference>
<gene>
    <name evidence="2" type="ORF">EGT70_26255</name>
</gene>
<organism evidence="2 3">
    <name type="scientific">Burkholderia mallei</name>
    <name type="common">Pseudomonas mallei</name>
    <dbReference type="NCBI Taxonomy" id="13373"/>
    <lineage>
        <taxon>Bacteria</taxon>
        <taxon>Pseudomonadati</taxon>
        <taxon>Pseudomonadota</taxon>
        <taxon>Betaproteobacteria</taxon>
        <taxon>Burkholderiales</taxon>
        <taxon>Burkholderiaceae</taxon>
        <taxon>Burkholderia</taxon>
        <taxon>pseudomallei group</taxon>
    </lineage>
</organism>
<evidence type="ECO:0000256" key="1">
    <source>
        <dbReference type="SAM" id="MobiDB-lite"/>
    </source>
</evidence>
<dbReference type="AlphaFoldDB" id="A0AAX1X9W1"/>
<dbReference type="Proteomes" id="UP000269379">
    <property type="component" value="Chromosome 1"/>
</dbReference>
<sequence length="88" mass="10068">MQPRRPNARTGRIARSHRKTDHWGRKPSIHHRKRQTANISSTHSINLPKIRIPNLFPFAPIRSDAIISDIAMRVCGLDDAIHFALART</sequence>
<name>A0AAX1X9W1_BURML</name>
<comment type="caution">
    <text evidence="2">The sequence shown here is derived from an EMBL/GenBank/DDBJ whole genome shotgun (WGS) entry which is preliminary data.</text>
</comment>
<evidence type="ECO:0000313" key="3">
    <source>
        <dbReference type="Proteomes" id="UP000269379"/>
    </source>
</evidence>